<protein>
    <recommendedName>
        <fullName evidence="4">VHS domain-containing protein</fullName>
    </recommendedName>
</protein>
<feature type="region of interest" description="Disordered" evidence="1">
    <location>
        <begin position="34"/>
        <end position="58"/>
    </location>
</feature>
<accession>A0ABD3FD40</accession>
<proteinExistence type="predicted"/>
<dbReference type="EMBL" id="JBIMZQ010000026">
    <property type="protein sequence ID" value="KAL3663847.1"/>
    <property type="molecule type" value="Genomic_DNA"/>
</dbReference>
<gene>
    <name evidence="2" type="ORF">V7S43_011261</name>
</gene>
<comment type="caution">
    <text evidence="2">The sequence shown here is derived from an EMBL/GenBank/DDBJ whole genome shotgun (WGS) entry which is preliminary data.</text>
</comment>
<evidence type="ECO:0008006" key="4">
    <source>
        <dbReference type="Google" id="ProtNLM"/>
    </source>
</evidence>
<evidence type="ECO:0000256" key="1">
    <source>
        <dbReference type="SAM" id="MobiDB-lite"/>
    </source>
</evidence>
<dbReference type="PANTHER" id="PTHR28670">
    <property type="entry name" value="UV-STIMULATED SCAFFOLD PROTEIN A"/>
    <property type="match status" value="1"/>
</dbReference>
<feature type="compositionally biased region" description="Polar residues" evidence="1">
    <location>
        <begin position="316"/>
        <end position="330"/>
    </location>
</feature>
<sequence>MQRGRRDGLEALNSENEAARFDEALNGYFRVSTATGKRPRGRGRRLVAPQSAENDTEATPEACLKRMKRIIRDAAAPVQSQYIQRLYAAIFHQLRRSKTSSTVLTRTMELCQEIFKRSVAFRTLITKQTASFFDQLLLAAGENPSANASRKLRARNRGSKQLTLVLELIETWKQDFGDRYPSLVAGYGVLVERGYEFLHERERLQEQREREVDTQQHRERVINVKRQQIDREMNKYVPEMEQVLVEMNRVFEILVPTLDAFHMEENSEEEKAPASATKHNEELGAGESDDDDIQWEDAGVSAAPGGESDEDVEWESVTTESGSTRNNVSQDDSDEEAVDDEMDINDIVQAYGLGSSSYQLTIEVSKQVCEESSENDALFKSLADGAIRMRKRFLPLLSDWEQHSLLPESTVRSSSVLQTQREVLQRIRDLRDRMTRTLLKWDDLVQGSKKPKQDVSSKLAVVSLPLDAYNLPIKRRRQSRA</sequence>
<evidence type="ECO:0000313" key="3">
    <source>
        <dbReference type="Proteomes" id="UP001632037"/>
    </source>
</evidence>
<dbReference type="InterPro" id="IPR018610">
    <property type="entry name" value="UVSSA"/>
</dbReference>
<reference evidence="2 3" key="1">
    <citation type="submission" date="2024-09" db="EMBL/GenBank/DDBJ databases">
        <title>Genome sequencing and assembly of Phytophthora oleae, isolate VK10A, causative agent of rot of olive drupes.</title>
        <authorList>
            <person name="Conti Taguali S."/>
            <person name="Riolo M."/>
            <person name="La Spada F."/>
            <person name="Cacciola S.O."/>
            <person name="Dionisio G."/>
        </authorList>
    </citation>
    <scope>NUCLEOTIDE SEQUENCE [LARGE SCALE GENOMIC DNA]</scope>
    <source>
        <strain evidence="2 3">VK10A</strain>
    </source>
</reference>
<evidence type="ECO:0000313" key="2">
    <source>
        <dbReference type="EMBL" id="KAL3663847.1"/>
    </source>
</evidence>
<name>A0ABD3FD40_9STRA</name>
<dbReference type="PANTHER" id="PTHR28670:SF1">
    <property type="entry name" value="UV-STIMULATED SCAFFOLD PROTEIN A"/>
    <property type="match status" value="1"/>
</dbReference>
<dbReference type="AlphaFoldDB" id="A0ABD3FD40"/>
<dbReference type="Pfam" id="PF20867">
    <property type="entry name" value="UVSSA_N"/>
    <property type="match status" value="1"/>
</dbReference>
<keyword evidence="3" id="KW-1185">Reference proteome</keyword>
<dbReference type="InterPro" id="IPR049408">
    <property type="entry name" value="UVSSA_N_a-solenoid_rpt"/>
</dbReference>
<feature type="region of interest" description="Disordered" evidence="1">
    <location>
        <begin position="264"/>
        <end position="338"/>
    </location>
</feature>
<feature type="compositionally biased region" description="Basic and acidic residues" evidence="1">
    <location>
        <begin position="264"/>
        <end position="282"/>
    </location>
</feature>
<organism evidence="2 3">
    <name type="scientific">Phytophthora oleae</name>
    <dbReference type="NCBI Taxonomy" id="2107226"/>
    <lineage>
        <taxon>Eukaryota</taxon>
        <taxon>Sar</taxon>
        <taxon>Stramenopiles</taxon>
        <taxon>Oomycota</taxon>
        <taxon>Peronosporomycetes</taxon>
        <taxon>Peronosporales</taxon>
        <taxon>Peronosporaceae</taxon>
        <taxon>Phytophthora</taxon>
    </lineage>
</organism>
<dbReference type="Proteomes" id="UP001632037">
    <property type="component" value="Unassembled WGS sequence"/>
</dbReference>